<evidence type="ECO:0000313" key="2">
    <source>
        <dbReference type="Proteomes" id="UP001056120"/>
    </source>
</evidence>
<proteinExistence type="predicted"/>
<comment type="caution">
    <text evidence="1">The sequence shown here is derived from an EMBL/GenBank/DDBJ whole genome shotgun (WGS) entry which is preliminary data.</text>
</comment>
<keyword evidence="2" id="KW-1185">Reference proteome</keyword>
<sequence>MVLPLVNKSKDKGVKGETIPPASGVSYMQILKGSKESVKDGQFKQKREITLYKGDVVDFPDDNCCLMGQVLMEFPDVQLVTTFWDCEELSMFFSSASKVDKQFVLKERIIWGEIWGLSLCAWTENYFKKVVNKWGEFLFRDVERDASMAIGRIGIKTGFMSPIKEKLQVLLDKKMFPIEISETSNWSPNMDTGLVVEDEADSLKQGEDDDVLGDMEDRGSLNDENLDDGGVMCNMYENEGDVEQRMKCNIGDEGHNVESETVANEMVEMVGSGRVSQSDPDSLPVPPGFNGQVFGYKEDEGLSSKGSTTSIRNDNFMRKPVSPIRNILGIARIFSSGKINGFSMIEELFKFIDIGKTLGFNMDGTENDFQEIINGMGGKFVDQ</sequence>
<reference evidence="2" key="1">
    <citation type="journal article" date="2022" name="Mol. Ecol. Resour.">
        <title>The genomes of chicory, endive, great burdock and yacon provide insights into Asteraceae palaeo-polyploidization history and plant inulin production.</title>
        <authorList>
            <person name="Fan W."/>
            <person name="Wang S."/>
            <person name="Wang H."/>
            <person name="Wang A."/>
            <person name="Jiang F."/>
            <person name="Liu H."/>
            <person name="Zhao H."/>
            <person name="Xu D."/>
            <person name="Zhang Y."/>
        </authorList>
    </citation>
    <scope>NUCLEOTIDE SEQUENCE [LARGE SCALE GENOMIC DNA]</scope>
    <source>
        <strain evidence="2">cv. Yunnan</strain>
    </source>
</reference>
<dbReference type="Proteomes" id="UP001056120">
    <property type="component" value="Linkage Group LG11"/>
</dbReference>
<evidence type="ECO:0000313" key="1">
    <source>
        <dbReference type="EMBL" id="KAI3797787.1"/>
    </source>
</evidence>
<dbReference type="EMBL" id="CM042028">
    <property type="protein sequence ID" value="KAI3797787.1"/>
    <property type="molecule type" value="Genomic_DNA"/>
</dbReference>
<name>A0ACB9HSK2_9ASTR</name>
<reference evidence="1 2" key="2">
    <citation type="journal article" date="2022" name="Mol. Ecol. Resour.">
        <title>The genomes of chicory, endive, great burdock and yacon provide insights into Asteraceae paleo-polyploidization history and plant inulin production.</title>
        <authorList>
            <person name="Fan W."/>
            <person name="Wang S."/>
            <person name="Wang H."/>
            <person name="Wang A."/>
            <person name="Jiang F."/>
            <person name="Liu H."/>
            <person name="Zhao H."/>
            <person name="Xu D."/>
            <person name="Zhang Y."/>
        </authorList>
    </citation>
    <scope>NUCLEOTIDE SEQUENCE [LARGE SCALE GENOMIC DNA]</scope>
    <source>
        <strain evidence="2">cv. Yunnan</strain>
        <tissue evidence="1">Leaves</tissue>
    </source>
</reference>
<protein>
    <submittedName>
        <fullName evidence="1">Uncharacterized protein</fullName>
    </submittedName>
</protein>
<accession>A0ACB9HSK2</accession>
<organism evidence="1 2">
    <name type="scientific">Smallanthus sonchifolius</name>
    <dbReference type="NCBI Taxonomy" id="185202"/>
    <lineage>
        <taxon>Eukaryota</taxon>
        <taxon>Viridiplantae</taxon>
        <taxon>Streptophyta</taxon>
        <taxon>Embryophyta</taxon>
        <taxon>Tracheophyta</taxon>
        <taxon>Spermatophyta</taxon>
        <taxon>Magnoliopsida</taxon>
        <taxon>eudicotyledons</taxon>
        <taxon>Gunneridae</taxon>
        <taxon>Pentapetalae</taxon>
        <taxon>asterids</taxon>
        <taxon>campanulids</taxon>
        <taxon>Asterales</taxon>
        <taxon>Asteraceae</taxon>
        <taxon>Asteroideae</taxon>
        <taxon>Heliantheae alliance</taxon>
        <taxon>Millerieae</taxon>
        <taxon>Smallanthus</taxon>
    </lineage>
</organism>
<gene>
    <name evidence="1" type="ORF">L1987_33050</name>
</gene>